<reference evidence="1 2" key="1">
    <citation type="submission" date="2019-01" db="EMBL/GenBank/DDBJ databases">
        <title>Pseudoxanthomonas composti sp. nov., isolated from compost.</title>
        <authorList>
            <person name="Yang G."/>
        </authorList>
    </citation>
    <scope>NUCLEOTIDE SEQUENCE [LARGE SCALE GENOMIC DNA]</scope>
    <source>
        <strain evidence="1 2">GSS15</strain>
    </source>
</reference>
<dbReference type="GO" id="GO:0030973">
    <property type="term" value="F:molybdate ion binding"/>
    <property type="evidence" value="ECO:0007669"/>
    <property type="project" value="TreeGrafter"/>
</dbReference>
<organism evidence="1 2">
    <name type="scientific">Pseudoxanthomonas composti</name>
    <dbReference type="NCBI Taxonomy" id="2137479"/>
    <lineage>
        <taxon>Bacteria</taxon>
        <taxon>Pseudomonadati</taxon>
        <taxon>Pseudomonadota</taxon>
        <taxon>Gammaproteobacteria</taxon>
        <taxon>Lysobacterales</taxon>
        <taxon>Lysobacteraceae</taxon>
        <taxon>Pseudoxanthomonas</taxon>
    </lineage>
</organism>
<protein>
    <submittedName>
        <fullName evidence="1">ABC transporter substrate-binding protein</fullName>
    </submittedName>
</protein>
<proteinExistence type="predicted"/>
<dbReference type="InterPro" id="IPR050682">
    <property type="entry name" value="ModA/WtpA"/>
</dbReference>
<dbReference type="AlphaFoldDB" id="A0A4V1N0R6"/>
<accession>A0A4V1N0R6</accession>
<evidence type="ECO:0000313" key="1">
    <source>
        <dbReference type="EMBL" id="RXR00958.1"/>
    </source>
</evidence>
<dbReference type="Gene3D" id="3.40.190.10">
    <property type="entry name" value="Periplasmic binding protein-like II"/>
    <property type="match status" value="2"/>
</dbReference>
<dbReference type="PANTHER" id="PTHR30632:SF11">
    <property type="entry name" value="BLR4797 PROTEIN"/>
    <property type="match status" value="1"/>
</dbReference>
<evidence type="ECO:0000313" key="2">
    <source>
        <dbReference type="Proteomes" id="UP000289784"/>
    </source>
</evidence>
<sequence length="229" mass="24441">MTSGGYTAALARLAPAYGKQTGVEVETVHGPSMGATPQSIPTRLKNGEHADLVIMVGSALQQLIDQGLVDPASRVEIADSRIGLVVRHGAPKPAIDSVQALKQTLLDARSVAYSDSASGVYIERTLFKRLGIEPQMTPKSRKIERIPVASVVADGQYQLGFQQVAELLPIQGADFVGRIPEQVQSITRYAAGIPVGAQHRHEAEQLLRYLQSPEAAAIAEQTGLDSVAR</sequence>
<gene>
    <name evidence="1" type="ORF">EPA99_16360</name>
</gene>
<dbReference type="Proteomes" id="UP000289784">
    <property type="component" value="Unassembled WGS sequence"/>
</dbReference>
<comment type="caution">
    <text evidence="1">The sequence shown here is derived from an EMBL/GenBank/DDBJ whole genome shotgun (WGS) entry which is preliminary data.</text>
</comment>
<dbReference type="SUPFAM" id="SSF53850">
    <property type="entry name" value="Periplasmic binding protein-like II"/>
    <property type="match status" value="1"/>
</dbReference>
<name>A0A4V1N0R6_9GAMM</name>
<dbReference type="GO" id="GO:0015689">
    <property type="term" value="P:molybdate ion transport"/>
    <property type="evidence" value="ECO:0007669"/>
    <property type="project" value="TreeGrafter"/>
</dbReference>
<dbReference type="OrthoDB" id="8216219at2"/>
<keyword evidence="2" id="KW-1185">Reference proteome</keyword>
<dbReference type="EMBL" id="SAWZ01000011">
    <property type="protein sequence ID" value="RXR00958.1"/>
    <property type="molecule type" value="Genomic_DNA"/>
</dbReference>
<dbReference type="Pfam" id="PF13531">
    <property type="entry name" value="SBP_bac_11"/>
    <property type="match status" value="1"/>
</dbReference>
<dbReference type="PANTHER" id="PTHR30632">
    <property type="entry name" value="MOLYBDATE-BINDING PERIPLASMIC PROTEIN"/>
    <property type="match status" value="1"/>
</dbReference>